<feature type="region of interest" description="Disordered" evidence="8">
    <location>
        <begin position="280"/>
        <end position="302"/>
    </location>
</feature>
<dbReference type="PANTHER" id="PTHR37984">
    <property type="entry name" value="PROTEIN CBG26694"/>
    <property type="match status" value="1"/>
</dbReference>
<evidence type="ECO:0000256" key="4">
    <source>
        <dbReference type="ARBA" id="ARBA00022722"/>
    </source>
</evidence>
<dbReference type="CDD" id="cd00303">
    <property type="entry name" value="retropepsin_like"/>
    <property type="match status" value="1"/>
</dbReference>
<dbReference type="SUPFAM" id="SSF56672">
    <property type="entry name" value="DNA/RNA polymerases"/>
    <property type="match status" value="1"/>
</dbReference>
<dbReference type="GO" id="GO:0015074">
    <property type="term" value="P:DNA integration"/>
    <property type="evidence" value="ECO:0007669"/>
    <property type="project" value="InterPro"/>
</dbReference>
<keyword evidence="5" id="KW-0255">Endonuclease</keyword>
<feature type="compositionally biased region" description="Basic and acidic residues" evidence="8">
    <location>
        <begin position="405"/>
        <end position="417"/>
    </location>
</feature>
<protein>
    <recommendedName>
        <fullName evidence="1">RNA-directed DNA polymerase</fullName>
        <ecNumber evidence="1">2.7.7.49</ecNumber>
    </recommendedName>
</protein>
<dbReference type="Gene3D" id="3.30.70.270">
    <property type="match status" value="2"/>
</dbReference>
<dbReference type="Gene3D" id="2.40.70.10">
    <property type="entry name" value="Acid Proteases"/>
    <property type="match status" value="1"/>
</dbReference>
<evidence type="ECO:0000256" key="5">
    <source>
        <dbReference type="ARBA" id="ARBA00022759"/>
    </source>
</evidence>
<evidence type="ECO:0000256" key="7">
    <source>
        <dbReference type="ARBA" id="ARBA00022918"/>
    </source>
</evidence>
<dbReference type="AlphaFoldDB" id="A0A6L2LRU1"/>
<dbReference type="InterPro" id="IPR056924">
    <property type="entry name" value="SH3_Tf2-1"/>
</dbReference>
<keyword evidence="4" id="KW-0540">Nuclease</keyword>
<proteinExistence type="predicted"/>
<evidence type="ECO:0000256" key="1">
    <source>
        <dbReference type="ARBA" id="ARBA00012493"/>
    </source>
</evidence>
<dbReference type="FunFam" id="3.10.20.370:FF:000001">
    <property type="entry name" value="Retrovirus-related Pol polyprotein from transposon 17.6-like protein"/>
    <property type="match status" value="1"/>
</dbReference>
<dbReference type="GO" id="GO:0003676">
    <property type="term" value="F:nucleic acid binding"/>
    <property type="evidence" value="ECO:0007669"/>
    <property type="project" value="InterPro"/>
</dbReference>
<name>A0A6L2LRU1_TANCI</name>
<dbReference type="GO" id="GO:0003964">
    <property type="term" value="F:RNA-directed DNA polymerase activity"/>
    <property type="evidence" value="ECO:0007669"/>
    <property type="project" value="UniProtKB-KW"/>
</dbReference>
<keyword evidence="7" id="KW-0695">RNA-directed DNA polymerase</keyword>
<keyword evidence="6" id="KW-0378">Hydrolase</keyword>
<dbReference type="PANTHER" id="PTHR37984:SF5">
    <property type="entry name" value="PROTEIN NYNRIN-LIKE"/>
    <property type="match status" value="1"/>
</dbReference>
<dbReference type="InterPro" id="IPR012337">
    <property type="entry name" value="RNaseH-like_sf"/>
</dbReference>
<dbReference type="PROSITE" id="PS50994">
    <property type="entry name" value="INTEGRASE"/>
    <property type="match status" value="1"/>
</dbReference>
<dbReference type="Gene3D" id="3.30.420.10">
    <property type="entry name" value="Ribonuclease H-like superfamily/Ribonuclease H"/>
    <property type="match status" value="1"/>
</dbReference>
<gene>
    <name evidence="10" type="ORF">Tci_036501</name>
</gene>
<dbReference type="SUPFAM" id="SSF53098">
    <property type="entry name" value="Ribonuclease H-like"/>
    <property type="match status" value="1"/>
</dbReference>
<evidence type="ECO:0000256" key="8">
    <source>
        <dbReference type="SAM" id="MobiDB-lite"/>
    </source>
</evidence>
<evidence type="ECO:0000259" key="9">
    <source>
        <dbReference type="PROSITE" id="PS50994"/>
    </source>
</evidence>
<dbReference type="EMBL" id="BKCJ010005036">
    <property type="protein sequence ID" value="GEU64523.1"/>
    <property type="molecule type" value="Genomic_DNA"/>
</dbReference>
<dbReference type="InterPro" id="IPR043502">
    <property type="entry name" value="DNA/RNA_pol_sf"/>
</dbReference>
<dbReference type="GO" id="GO:0004519">
    <property type="term" value="F:endonuclease activity"/>
    <property type="evidence" value="ECO:0007669"/>
    <property type="project" value="UniProtKB-KW"/>
</dbReference>
<dbReference type="InterPro" id="IPR001584">
    <property type="entry name" value="Integrase_cat-core"/>
</dbReference>
<dbReference type="InterPro" id="IPR021109">
    <property type="entry name" value="Peptidase_aspartic_dom_sf"/>
</dbReference>
<dbReference type="Pfam" id="PF24626">
    <property type="entry name" value="SH3_Tf2-1"/>
    <property type="match status" value="1"/>
</dbReference>
<feature type="region of interest" description="Disordered" evidence="8">
    <location>
        <begin position="405"/>
        <end position="435"/>
    </location>
</feature>
<dbReference type="Pfam" id="PF08284">
    <property type="entry name" value="RVP_2"/>
    <property type="match status" value="1"/>
</dbReference>
<dbReference type="InterPro" id="IPR043128">
    <property type="entry name" value="Rev_trsase/Diguanyl_cyclase"/>
</dbReference>
<keyword evidence="2" id="KW-0808">Transferase</keyword>
<evidence type="ECO:0000256" key="3">
    <source>
        <dbReference type="ARBA" id="ARBA00022695"/>
    </source>
</evidence>
<evidence type="ECO:0000256" key="6">
    <source>
        <dbReference type="ARBA" id="ARBA00022801"/>
    </source>
</evidence>
<accession>A0A6L2LRU1</accession>
<comment type="caution">
    <text evidence="10">The sequence shown here is derived from an EMBL/GenBank/DDBJ whole genome shotgun (WGS) entry which is preliminary data.</text>
</comment>
<reference evidence="10" key="1">
    <citation type="journal article" date="2019" name="Sci. Rep.">
        <title>Draft genome of Tanacetum cinerariifolium, the natural source of mosquito coil.</title>
        <authorList>
            <person name="Yamashiro T."/>
            <person name="Shiraishi A."/>
            <person name="Satake H."/>
            <person name="Nakayama K."/>
        </authorList>
    </citation>
    <scope>NUCLEOTIDE SEQUENCE</scope>
</reference>
<dbReference type="Gene3D" id="3.10.10.10">
    <property type="entry name" value="HIV Type 1 Reverse Transcriptase, subunit A, domain 1"/>
    <property type="match status" value="1"/>
</dbReference>
<organism evidence="10">
    <name type="scientific">Tanacetum cinerariifolium</name>
    <name type="common">Dalmatian daisy</name>
    <name type="synonym">Chrysanthemum cinerariifolium</name>
    <dbReference type="NCBI Taxonomy" id="118510"/>
    <lineage>
        <taxon>Eukaryota</taxon>
        <taxon>Viridiplantae</taxon>
        <taxon>Streptophyta</taxon>
        <taxon>Embryophyta</taxon>
        <taxon>Tracheophyta</taxon>
        <taxon>Spermatophyta</taxon>
        <taxon>Magnoliopsida</taxon>
        <taxon>eudicotyledons</taxon>
        <taxon>Gunneridae</taxon>
        <taxon>Pentapetalae</taxon>
        <taxon>asterids</taxon>
        <taxon>campanulids</taxon>
        <taxon>Asterales</taxon>
        <taxon>Asteraceae</taxon>
        <taxon>Asteroideae</taxon>
        <taxon>Anthemideae</taxon>
        <taxon>Anthemidinae</taxon>
        <taxon>Tanacetum</taxon>
    </lineage>
</organism>
<dbReference type="InterPro" id="IPR050951">
    <property type="entry name" value="Retrovirus_Pol_polyprotein"/>
</dbReference>
<dbReference type="Pfam" id="PF17917">
    <property type="entry name" value="RT_RNaseH"/>
    <property type="match status" value="1"/>
</dbReference>
<dbReference type="GO" id="GO:0016787">
    <property type="term" value="F:hydrolase activity"/>
    <property type="evidence" value="ECO:0007669"/>
    <property type="project" value="UniProtKB-KW"/>
</dbReference>
<feature type="compositionally biased region" description="Basic and acidic residues" evidence="8">
    <location>
        <begin position="286"/>
        <end position="302"/>
    </location>
</feature>
<dbReference type="InterPro" id="IPR036397">
    <property type="entry name" value="RNaseH_sf"/>
</dbReference>
<sequence>MWIQQPINYNKHALWGVSHWGRKRKQFYGYAVNRESARDVYSKRRIIAVTDIQIMEWHDYKHLDWISVRRDDDQVYKLKKAISVKISKTKAKETLKGMWRYLIRAESQIHNHMLILDYQDIIFQDFRYSEEFKCYQVLKIGRSWWKIYFAALVGIAEGIENTADRGLSVLFAAAGKKKQKALKDHYACSDSLLLIPLCCDDIHDVTPRVSALARCDSNHRDLGNRLKDKDVRKSGALDARIAVLETQAYRHEWQRQDADDRTTRHIMRIQALEDRSRVDTLEDTEHEANMSRNSDDNYDTRSDGRRVHVTRECTYSDFLKCQPLNFKGTEGVVGLTQCYNPRFQELALMCGRIFHEESDEVEKYVGGLSDMIHGSVMASKPETMQDAIEFTTELMDQKIRTLAERQAKKKRKFDDTSRNNQNQQQPFKRHNVARPYTAGLEEKKPSLIGIIPPTLDHDYNVELANGRIIRVNTIIRGCTLNFLNHHFNIDLMPVEIGSFDVIIGMDCLSKYHAVIVCAEKIVRLLFGNEILIVRVRERYRLAPSEMKELSNQLQELSDKGFIRPSSSPWGAPSKQEYEEHLKLILELLKKEDLYAKFSKCEIWIPKVQFLGHVIDSQGLVGYYRRFIEGFSKIAKLITNLTQKRVKFDWGDKEEAAFQLIKQKLCSAPILALPEGSEDFIIYCDASIKGLGVVLMQREKVIAYASRQLKIHEKNYTTHDLELGAVMFALKIWRHYLYGTKYTMFTDHKSLQHILDQKELNMRQSRWLKLLSDYDFEIIYHPEKENRSFKKDLGTRLDMSTVYHPQTYGQSERTIQTVEDMLRACVIDFGNGWERHLPLIEFSYNNSYHASFKAVPFEALYGQKCSSPICWVEVGDAQLIGPKLIHETTEKIMQIKSRIQAVSPWKRVIRFGKQGKLNPRYIRPFKVLAKVGSVAYRLKLPKQPRRVHSTFHVSSLKKCLSEEPLAIPLDELHIDDKLHFVKKPVKIMDREVKRLKQSRIPIIKFRWNFRRGLEFTWEREDQFRKKYLHLFTNRASSSPTESYSFEDKALLTGEDCNNPLFQVAFGFREAIYLLDLYNQSNLLDVSS</sequence>
<dbReference type="InterPro" id="IPR041373">
    <property type="entry name" value="RT_RNaseH"/>
</dbReference>
<evidence type="ECO:0000256" key="2">
    <source>
        <dbReference type="ARBA" id="ARBA00022679"/>
    </source>
</evidence>
<evidence type="ECO:0000313" key="10">
    <source>
        <dbReference type="EMBL" id="GEU64523.1"/>
    </source>
</evidence>
<feature type="domain" description="Integrase catalytic" evidence="9">
    <location>
        <begin position="664"/>
        <end position="863"/>
    </location>
</feature>
<dbReference type="EC" id="2.7.7.49" evidence="1"/>
<keyword evidence="3" id="KW-0548">Nucleotidyltransferase</keyword>
<dbReference type="CDD" id="cd09274">
    <property type="entry name" value="RNase_HI_RT_Ty3"/>
    <property type="match status" value="1"/>
</dbReference>